<gene>
    <name evidence="7" type="ORF">PRZ01_01360</name>
</gene>
<comment type="caution">
    <text evidence="7">The sequence shown here is derived from an EMBL/GenBank/DDBJ whole genome shotgun (WGS) entry which is preliminary data.</text>
</comment>
<dbReference type="SUPFAM" id="SSF46689">
    <property type="entry name" value="Homeodomain-like"/>
    <property type="match status" value="1"/>
</dbReference>
<dbReference type="PANTHER" id="PTHR30055:SF234">
    <property type="entry name" value="HTH-TYPE TRANSCRIPTIONAL REGULATOR BETI"/>
    <property type="match status" value="1"/>
</dbReference>
<evidence type="ECO:0000313" key="8">
    <source>
        <dbReference type="Proteomes" id="UP001219862"/>
    </source>
</evidence>
<dbReference type="RefSeq" id="WP_273594947.1">
    <property type="nucleotide sequence ID" value="NZ_JAQQXS010000001.1"/>
</dbReference>
<feature type="DNA-binding region" description="H-T-H motif" evidence="4">
    <location>
        <begin position="46"/>
        <end position="65"/>
    </location>
</feature>
<name>A0ABT5KLR4_9BURK</name>
<evidence type="ECO:0000256" key="3">
    <source>
        <dbReference type="ARBA" id="ARBA00023163"/>
    </source>
</evidence>
<sequence>MSLNPLSNKVSSSRAGTRQRRKEARPQELLDAALTLFVERGFAATRSEEVAARAGVSKGTLYRYYPSKEDLFKAVVRENLSVHIEDSAVQVANFTGSSVDLLRQVMNDWLCEVGDRNLGGICKIMLAEAGNFPELAQFYMTEVIAPTNDLLCALIRRGIERGEFREVPVAETVTVLIGPMLHMVLFEHAFGACKIQEVQIDPASVMAVHLDLLLRGLLSSPVAPTTDLAAPSPSLSSRS</sequence>
<evidence type="ECO:0000256" key="1">
    <source>
        <dbReference type="ARBA" id="ARBA00023015"/>
    </source>
</evidence>
<dbReference type="PRINTS" id="PR00455">
    <property type="entry name" value="HTHTETR"/>
</dbReference>
<evidence type="ECO:0000256" key="4">
    <source>
        <dbReference type="PROSITE-ProRule" id="PRU00335"/>
    </source>
</evidence>
<dbReference type="InterPro" id="IPR001647">
    <property type="entry name" value="HTH_TetR"/>
</dbReference>
<dbReference type="InterPro" id="IPR036271">
    <property type="entry name" value="Tet_transcr_reg_TetR-rel_C_sf"/>
</dbReference>
<dbReference type="PROSITE" id="PS50977">
    <property type="entry name" value="HTH_TETR_2"/>
    <property type="match status" value="1"/>
</dbReference>
<dbReference type="InterPro" id="IPR050109">
    <property type="entry name" value="HTH-type_TetR-like_transc_reg"/>
</dbReference>
<feature type="compositionally biased region" description="Polar residues" evidence="5">
    <location>
        <begin position="1"/>
        <end position="16"/>
    </location>
</feature>
<evidence type="ECO:0000259" key="6">
    <source>
        <dbReference type="PROSITE" id="PS50977"/>
    </source>
</evidence>
<dbReference type="PANTHER" id="PTHR30055">
    <property type="entry name" value="HTH-TYPE TRANSCRIPTIONAL REGULATOR RUTR"/>
    <property type="match status" value="1"/>
</dbReference>
<accession>A0ABT5KLR4</accession>
<dbReference type="Gene3D" id="1.10.357.10">
    <property type="entry name" value="Tetracycline Repressor, domain 2"/>
    <property type="match status" value="1"/>
</dbReference>
<reference evidence="7 8" key="1">
    <citation type="submission" date="2022-10" db="EMBL/GenBank/DDBJ databases">
        <title>paucibacter sp. hw8 Genome sequencing.</title>
        <authorList>
            <person name="Park S."/>
        </authorList>
    </citation>
    <scope>NUCLEOTIDE SEQUENCE [LARGE SCALE GENOMIC DNA]</scope>
    <source>
        <strain evidence="8">hw8</strain>
    </source>
</reference>
<proteinExistence type="predicted"/>
<keyword evidence="1" id="KW-0805">Transcription regulation</keyword>
<dbReference type="Pfam" id="PF00440">
    <property type="entry name" value="TetR_N"/>
    <property type="match status" value="1"/>
</dbReference>
<dbReference type="EMBL" id="JAQQXS010000001">
    <property type="protein sequence ID" value="MDC8783838.1"/>
    <property type="molecule type" value="Genomic_DNA"/>
</dbReference>
<feature type="region of interest" description="Disordered" evidence="5">
    <location>
        <begin position="1"/>
        <end position="25"/>
    </location>
</feature>
<dbReference type="Gene3D" id="1.10.10.60">
    <property type="entry name" value="Homeodomain-like"/>
    <property type="match status" value="1"/>
</dbReference>
<dbReference type="InterPro" id="IPR009057">
    <property type="entry name" value="Homeodomain-like_sf"/>
</dbReference>
<keyword evidence="2 4" id="KW-0238">DNA-binding</keyword>
<evidence type="ECO:0000256" key="2">
    <source>
        <dbReference type="ARBA" id="ARBA00023125"/>
    </source>
</evidence>
<organism evidence="7 8">
    <name type="scientific">Roseateles koreensis</name>
    <dbReference type="NCBI Taxonomy" id="2987526"/>
    <lineage>
        <taxon>Bacteria</taxon>
        <taxon>Pseudomonadati</taxon>
        <taxon>Pseudomonadota</taxon>
        <taxon>Betaproteobacteria</taxon>
        <taxon>Burkholderiales</taxon>
        <taxon>Sphaerotilaceae</taxon>
        <taxon>Roseateles</taxon>
    </lineage>
</organism>
<evidence type="ECO:0000256" key="5">
    <source>
        <dbReference type="SAM" id="MobiDB-lite"/>
    </source>
</evidence>
<keyword evidence="8" id="KW-1185">Reference proteome</keyword>
<protein>
    <submittedName>
        <fullName evidence="7">TetR/AcrR family transcriptional regulator</fullName>
    </submittedName>
</protein>
<dbReference type="SUPFAM" id="SSF48498">
    <property type="entry name" value="Tetracyclin repressor-like, C-terminal domain"/>
    <property type="match status" value="1"/>
</dbReference>
<evidence type="ECO:0000313" key="7">
    <source>
        <dbReference type="EMBL" id="MDC8783838.1"/>
    </source>
</evidence>
<dbReference type="Proteomes" id="UP001219862">
    <property type="component" value="Unassembled WGS sequence"/>
</dbReference>
<dbReference type="Pfam" id="PF16859">
    <property type="entry name" value="TetR_C_11"/>
    <property type="match status" value="1"/>
</dbReference>
<feature type="domain" description="HTH tetR-type" evidence="6">
    <location>
        <begin position="23"/>
        <end position="83"/>
    </location>
</feature>
<dbReference type="InterPro" id="IPR011075">
    <property type="entry name" value="TetR_C"/>
</dbReference>
<keyword evidence="3" id="KW-0804">Transcription</keyword>